<dbReference type="VEuPathDB" id="TriTrypDB:TvY486_1006790"/>
<dbReference type="Pfam" id="PF14559">
    <property type="entry name" value="TPR_19"/>
    <property type="match status" value="1"/>
</dbReference>
<reference evidence="6" key="1">
    <citation type="journal article" date="2012" name="Proc. Natl. Acad. Sci. U.S.A.">
        <title>Antigenic diversity is generated by distinct evolutionary mechanisms in African trypanosome species.</title>
        <authorList>
            <person name="Jackson A.P."/>
            <person name="Berry A."/>
            <person name="Aslett M."/>
            <person name="Allison H.C."/>
            <person name="Burton P."/>
            <person name="Vavrova-Anderson J."/>
            <person name="Brown R."/>
            <person name="Browne H."/>
            <person name="Corton N."/>
            <person name="Hauser H."/>
            <person name="Gamble J."/>
            <person name="Gilderthorp R."/>
            <person name="Marcello L."/>
            <person name="McQuillan J."/>
            <person name="Otto T.D."/>
            <person name="Quail M.A."/>
            <person name="Sanders M.J."/>
            <person name="van Tonder A."/>
            <person name="Ginger M.L."/>
            <person name="Field M.C."/>
            <person name="Barry J.D."/>
            <person name="Hertz-Fowler C."/>
            <person name="Berriman M."/>
        </authorList>
    </citation>
    <scope>NUCLEOTIDE SEQUENCE</scope>
    <source>
        <strain evidence="6">Y486</strain>
    </source>
</reference>
<evidence type="ECO:0000256" key="2">
    <source>
        <dbReference type="ARBA" id="ARBA00022803"/>
    </source>
</evidence>
<dbReference type="Pfam" id="PF13181">
    <property type="entry name" value="TPR_8"/>
    <property type="match status" value="1"/>
</dbReference>
<feature type="repeat" description="TPR" evidence="4">
    <location>
        <begin position="223"/>
        <end position="256"/>
    </location>
</feature>
<protein>
    <submittedName>
        <fullName evidence="6">Putative Bardet-Biedl syndrome 4 protein homolog (BBS4-like protein 4)</fullName>
    </submittedName>
</protein>
<evidence type="ECO:0000256" key="4">
    <source>
        <dbReference type="PROSITE-ProRule" id="PRU00339"/>
    </source>
</evidence>
<evidence type="ECO:0000313" key="6">
    <source>
        <dbReference type="EMBL" id="CCC51632.1"/>
    </source>
</evidence>
<feature type="compositionally biased region" description="Pro residues" evidence="5">
    <location>
        <begin position="1"/>
        <end position="12"/>
    </location>
</feature>
<dbReference type="AlphaFoldDB" id="G0U6X5"/>
<dbReference type="InterPro" id="IPR019734">
    <property type="entry name" value="TPR_rpt"/>
</dbReference>
<gene>
    <name evidence="6" type="ORF">TVY486_1006790</name>
</gene>
<dbReference type="OMA" id="YCEVAWH"/>
<dbReference type="EMBL" id="HE573026">
    <property type="protein sequence ID" value="CCC51632.1"/>
    <property type="molecule type" value="Genomic_DNA"/>
</dbReference>
<name>G0U6X5_TRYVY</name>
<keyword evidence="1" id="KW-0677">Repeat</keyword>
<feature type="compositionally biased region" description="Polar residues" evidence="5">
    <location>
        <begin position="34"/>
        <end position="50"/>
    </location>
</feature>
<feature type="region of interest" description="Disordered" evidence="5">
    <location>
        <begin position="1"/>
        <end position="64"/>
    </location>
</feature>
<dbReference type="Gene3D" id="1.25.40.10">
    <property type="entry name" value="Tetratricopeptide repeat domain"/>
    <property type="match status" value="2"/>
</dbReference>
<dbReference type="Pfam" id="PF13432">
    <property type="entry name" value="TPR_16"/>
    <property type="match status" value="2"/>
</dbReference>
<comment type="similarity">
    <text evidence="3">Belongs to the BBS4 family.</text>
</comment>
<feature type="repeat" description="TPR" evidence="4">
    <location>
        <begin position="393"/>
        <end position="426"/>
    </location>
</feature>
<feature type="repeat" description="TPR" evidence="4">
    <location>
        <begin position="325"/>
        <end position="358"/>
    </location>
</feature>
<sequence length="490" mass="54755">MPPPLPLPPRPPSLAVETVEREEGCDSDAGANEVISSDQENNSPSKSPSCASPHGKGINDHENNPCSLVATRTSEAMINDVRDRRNWLIYVLYTRQEYTECCNIIKAQLMECGGLCEYALFVKGLLLRRSGDLTESLSLLRSALALNPHNPSHQKQVAQALLLLGRHDEAIEKFKQVERLRVTKGIGEDWTLQYGIGVCFEHMGDYRRAEDAFLKSATIQRLDCTLIQLGKVLVKRKDYARAIDMYEEALQSSPDNPEMLTALGVLYLHVGKPAKAFNFLGKCLTLNSSNPAAAMAAASVMQENGEYGVALNKYRVAIARLPSSARLWSNIGMCFFGQQNMHAAVACLRKATTLSPFEWRILYNLGLVFLHLKQYASAFHYLSAATHIHGEYAFAYMHIGICLALMSDVENADEAYRRALSIAEDPLIRLNYCIMLTQFGKEAEARGQLEHFTRSWKRNFEKSTKRQPDWGPVVPRALELLSAKLQVSLT</sequence>
<feature type="repeat" description="TPR" evidence="4">
    <location>
        <begin position="117"/>
        <end position="150"/>
    </location>
</feature>
<keyword evidence="2 4" id="KW-0802">TPR repeat</keyword>
<dbReference type="PANTHER" id="PTHR44186">
    <property type="match status" value="1"/>
</dbReference>
<dbReference type="PROSITE" id="PS50005">
    <property type="entry name" value="TPR"/>
    <property type="match status" value="5"/>
</dbReference>
<dbReference type="InterPro" id="IPR011990">
    <property type="entry name" value="TPR-like_helical_dom_sf"/>
</dbReference>
<evidence type="ECO:0000256" key="3">
    <source>
        <dbReference type="ARBA" id="ARBA00023778"/>
    </source>
</evidence>
<evidence type="ECO:0000256" key="5">
    <source>
        <dbReference type="SAM" id="MobiDB-lite"/>
    </source>
</evidence>
<dbReference type="GO" id="GO:0060271">
    <property type="term" value="P:cilium assembly"/>
    <property type="evidence" value="ECO:0007669"/>
    <property type="project" value="TreeGrafter"/>
</dbReference>
<proteinExistence type="inferred from homology"/>
<dbReference type="GO" id="GO:0036064">
    <property type="term" value="C:ciliary basal body"/>
    <property type="evidence" value="ECO:0007669"/>
    <property type="project" value="TreeGrafter"/>
</dbReference>
<dbReference type="SMART" id="SM00028">
    <property type="entry name" value="TPR"/>
    <property type="match status" value="8"/>
</dbReference>
<accession>G0U6X5</accession>
<evidence type="ECO:0000256" key="1">
    <source>
        <dbReference type="ARBA" id="ARBA00022737"/>
    </source>
</evidence>
<feature type="repeat" description="TPR" evidence="4">
    <location>
        <begin position="257"/>
        <end position="290"/>
    </location>
</feature>
<dbReference type="GO" id="GO:0061512">
    <property type="term" value="P:protein localization to cilium"/>
    <property type="evidence" value="ECO:0007669"/>
    <property type="project" value="TreeGrafter"/>
</dbReference>
<dbReference type="PANTHER" id="PTHR44186:SF1">
    <property type="entry name" value="BARDET-BIEDL SYNDROME 4 PROTEIN"/>
    <property type="match status" value="1"/>
</dbReference>
<dbReference type="SUPFAM" id="SSF48452">
    <property type="entry name" value="TPR-like"/>
    <property type="match status" value="2"/>
</dbReference>
<organism evidence="6">
    <name type="scientific">Trypanosoma vivax (strain Y486)</name>
    <dbReference type="NCBI Taxonomy" id="1055687"/>
    <lineage>
        <taxon>Eukaryota</taxon>
        <taxon>Discoba</taxon>
        <taxon>Euglenozoa</taxon>
        <taxon>Kinetoplastea</taxon>
        <taxon>Metakinetoplastina</taxon>
        <taxon>Trypanosomatida</taxon>
        <taxon>Trypanosomatidae</taxon>
        <taxon>Trypanosoma</taxon>
        <taxon>Duttonella</taxon>
    </lineage>
</organism>